<reference evidence="2 3" key="1">
    <citation type="submission" date="2018-03" db="EMBL/GenBank/DDBJ databases">
        <title>The draft genome of Zobellella sp. 59N8.</title>
        <authorList>
            <person name="Liu L."/>
            <person name="Li L."/>
            <person name="Zhang X."/>
            <person name="Liang L."/>
            <person name="Wang T."/>
        </authorList>
    </citation>
    <scope>NUCLEOTIDE SEQUENCE [LARGE SCALE GENOMIC DNA]</scope>
    <source>
        <strain evidence="2 3">59N8</strain>
    </source>
</reference>
<sequence length="236" mass="26631">MHHLGVQREGRMSIQLRTFGRNRRGRDFAIGDLHGCYQQLAERLAEVQFDPGCDRLFSVGDLIDRGPDSLRCLQLVFEPWFFAVQGNHEQMMLAAFNHASPGALPLWCINGGHWILEQDWMQVESFARAALEHMSRAMEIELAADVRLGLVHAEVPAGDWHCLHRPLSEHQLAQLWWARERLARRDTSPVAHIDLVLVGHSIVATPTRLGNTLFIDTGAFTPQGRLTLLPISPTLP</sequence>
<dbReference type="GO" id="GO:0016791">
    <property type="term" value="F:phosphatase activity"/>
    <property type="evidence" value="ECO:0007669"/>
    <property type="project" value="TreeGrafter"/>
</dbReference>
<dbReference type="SUPFAM" id="SSF56300">
    <property type="entry name" value="Metallo-dependent phosphatases"/>
    <property type="match status" value="1"/>
</dbReference>
<dbReference type="GO" id="GO:0008803">
    <property type="term" value="F:bis(5'-nucleosyl)-tetraphosphatase (symmetrical) activity"/>
    <property type="evidence" value="ECO:0007669"/>
    <property type="project" value="TreeGrafter"/>
</dbReference>
<dbReference type="EMBL" id="PXYG01000001">
    <property type="protein sequence ID" value="PSJ47982.1"/>
    <property type="molecule type" value="Genomic_DNA"/>
</dbReference>
<dbReference type="Proteomes" id="UP000240243">
    <property type="component" value="Unassembled WGS sequence"/>
</dbReference>
<dbReference type="Pfam" id="PF00149">
    <property type="entry name" value="Metallophos"/>
    <property type="match status" value="1"/>
</dbReference>
<dbReference type="InterPro" id="IPR050126">
    <property type="entry name" value="Ap4A_hydrolase"/>
</dbReference>
<gene>
    <name evidence="2" type="ORF">C7H85_04040</name>
</gene>
<protein>
    <submittedName>
        <fullName evidence="2">Metallophosphoesterase</fullName>
    </submittedName>
</protein>
<dbReference type="InterPro" id="IPR004843">
    <property type="entry name" value="Calcineurin-like_PHP"/>
</dbReference>
<evidence type="ECO:0000259" key="1">
    <source>
        <dbReference type="Pfam" id="PF00149"/>
    </source>
</evidence>
<dbReference type="InterPro" id="IPR029052">
    <property type="entry name" value="Metallo-depent_PP-like"/>
</dbReference>
<dbReference type="PANTHER" id="PTHR42850">
    <property type="entry name" value="METALLOPHOSPHOESTERASE"/>
    <property type="match status" value="1"/>
</dbReference>
<accession>A0A2P7RCV3</accession>
<dbReference type="AlphaFoldDB" id="A0A2P7RCV3"/>
<dbReference type="GO" id="GO:0005737">
    <property type="term" value="C:cytoplasm"/>
    <property type="evidence" value="ECO:0007669"/>
    <property type="project" value="TreeGrafter"/>
</dbReference>
<dbReference type="Gene3D" id="3.60.21.10">
    <property type="match status" value="1"/>
</dbReference>
<evidence type="ECO:0000313" key="3">
    <source>
        <dbReference type="Proteomes" id="UP000240243"/>
    </source>
</evidence>
<comment type="caution">
    <text evidence="2">The sequence shown here is derived from an EMBL/GenBank/DDBJ whole genome shotgun (WGS) entry which is preliminary data.</text>
</comment>
<evidence type="ECO:0000313" key="2">
    <source>
        <dbReference type="EMBL" id="PSJ47982.1"/>
    </source>
</evidence>
<keyword evidence="3" id="KW-1185">Reference proteome</keyword>
<organism evidence="2 3">
    <name type="scientific">Zobellella endophytica</name>
    <dbReference type="NCBI Taxonomy" id="2116700"/>
    <lineage>
        <taxon>Bacteria</taxon>
        <taxon>Pseudomonadati</taxon>
        <taxon>Pseudomonadota</taxon>
        <taxon>Gammaproteobacteria</taxon>
        <taxon>Aeromonadales</taxon>
        <taxon>Aeromonadaceae</taxon>
        <taxon>Zobellella</taxon>
    </lineage>
</organism>
<dbReference type="GO" id="GO:0110154">
    <property type="term" value="P:RNA decapping"/>
    <property type="evidence" value="ECO:0007669"/>
    <property type="project" value="TreeGrafter"/>
</dbReference>
<feature type="domain" description="Calcineurin-like phosphoesterase" evidence="1">
    <location>
        <begin position="29"/>
        <end position="184"/>
    </location>
</feature>
<name>A0A2P7RCV3_9GAMM</name>
<proteinExistence type="predicted"/>
<dbReference type="PANTHER" id="PTHR42850:SF10">
    <property type="entry name" value="SERINE_THREONINE-PROTEIN PHOSPHATASE 1"/>
    <property type="match status" value="1"/>
</dbReference>